<organism evidence="5 6">
    <name type="scientific">Mycena alexandri</name>
    <dbReference type="NCBI Taxonomy" id="1745969"/>
    <lineage>
        <taxon>Eukaryota</taxon>
        <taxon>Fungi</taxon>
        <taxon>Dikarya</taxon>
        <taxon>Basidiomycota</taxon>
        <taxon>Agaricomycotina</taxon>
        <taxon>Agaricomycetes</taxon>
        <taxon>Agaricomycetidae</taxon>
        <taxon>Agaricales</taxon>
        <taxon>Marasmiineae</taxon>
        <taxon>Mycenaceae</taxon>
        <taxon>Mycena</taxon>
    </lineage>
</organism>
<accession>A0AAD6SZX6</accession>
<feature type="region of interest" description="Disordered" evidence="3">
    <location>
        <begin position="85"/>
        <end position="118"/>
    </location>
</feature>
<feature type="compositionally biased region" description="Basic and acidic residues" evidence="3">
    <location>
        <begin position="631"/>
        <end position="644"/>
    </location>
</feature>
<dbReference type="InterPro" id="IPR001878">
    <property type="entry name" value="Znf_CCHC"/>
</dbReference>
<keyword evidence="2" id="KW-0479">Metal-binding</keyword>
<dbReference type="EMBL" id="JARJCM010000047">
    <property type="protein sequence ID" value="KAJ7035905.1"/>
    <property type="molecule type" value="Genomic_DNA"/>
</dbReference>
<proteinExistence type="predicted"/>
<protein>
    <recommendedName>
        <fullName evidence="4">CCHC-type domain-containing protein</fullName>
    </recommendedName>
</protein>
<evidence type="ECO:0000256" key="1">
    <source>
        <dbReference type="ARBA" id="ARBA00022664"/>
    </source>
</evidence>
<dbReference type="InterPro" id="IPR036875">
    <property type="entry name" value="Znf_CCHC_sf"/>
</dbReference>
<dbReference type="GO" id="GO:0006397">
    <property type="term" value="P:mRNA processing"/>
    <property type="evidence" value="ECO:0007669"/>
    <property type="project" value="UniProtKB-KW"/>
</dbReference>
<feature type="region of interest" description="Disordered" evidence="3">
    <location>
        <begin position="618"/>
        <end position="651"/>
    </location>
</feature>
<keyword evidence="2" id="KW-0862">Zinc</keyword>
<feature type="region of interest" description="Disordered" evidence="3">
    <location>
        <begin position="593"/>
        <end position="612"/>
    </location>
</feature>
<feature type="compositionally biased region" description="Polar residues" evidence="3">
    <location>
        <begin position="100"/>
        <end position="118"/>
    </location>
</feature>
<dbReference type="Gene3D" id="4.10.60.10">
    <property type="entry name" value="Zinc finger, CCHC-type"/>
    <property type="match status" value="1"/>
</dbReference>
<evidence type="ECO:0000256" key="3">
    <source>
        <dbReference type="SAM" id="MobiDB-lite"/>
    </source>
</evidence>
<feature type="compositionally biased region" description="Basic and acidic residues" evidence="3">
    <location>
        <begin position="89"/>
        <end position="99"/>
    </location>
</feature>
<dbReference type="PROSITE" id="PS50158">
    <property type="entry name" value="ZF_CCHC"/>
    <property type="match status" value="1"/>
</dbReference>
<evidence type="ECO:0000256" key="2">
    <source>
        <dbReference type="PROSITE-ProRule" id="PRU00047"/>
    </source>
</evidence>
<dbReference type="SUPFAM" id="SSF57756">
    <property type="entry name" value="Retrovirus zinc finger-like domains"/>
    <property type="match status" value="1"/>
</dbReference>
<evidence type="ECO:0000313" key="6">
    <source>
        <dbReference type="Proteomes" id="UP001218188"/>
    </source>
</evidence>
<name>A0AAD6SZX6_9AGAR</name>
<dbReference type="Proteomes" id="UP001218188">
    <property type="component" value="Unassembled WGS sequence"/>
</dbReference>
<dbReference type="Pfam" id="PF00098">
    <property type="entry name" value="zf-CCHC"/>
    <property type="match status" value="1"/>
</dbReference>
<dbReference type="GO" id="GO:0008270">
    <property type="term" value="F:zinc ion binding"/>
    <property type="evidence" value="ECO:0007669"/>
    <property type="project" value="UniProtKB-KW"/>
</dbReference>
<dbReference type="SMART" id="SM00343">
    <property type="entry name" value="ZnF_C2HC"/>
    <property type="match status" value="1"/>
</dbReference>
<feature type="region of interest" description="Disordered" evidence="3">
    <location>
        <begin position="298"/>
        <end position="404"/>
    </location>
</feature>
<keyword evidence="2" id="KW-0863">Zinc-finger</keyword>
<dbReference type="AlphaFoldDB" id="A0AAD6SZX6"/>
<feature type="compositionally biased region" description="Low complexity" evidence="3">
    <location>
        <begin position="348"/>
        <end position="383"/>
    </location>
</feature>
<evidence type="ECO:0000313" key="5">
    <source>
        <dbReference type="EMBL" id="KAJ7035905.1"/>
    </source>
</evidence>
<feature type="compositionally biased region" description="Polar residues" evidence="3">
    <location>
        <begin position="328"/>
        <end position="339"/>
    </location>
</feature>
<keyword evidence="6" id="KW-1185">Reference proteome</keyword>
<dbReference type="GO" id="GO:0003676">
    <property type="term" value="F:nucleic acid binding"/>
    <property type="evidence" value="ECO:0007669"/>
    <property type="project" value="InterPro"/>
</dbReference>
<reference evidence="5" key="1">
    <citation type="submission" date="2023-03" db="EMBL/GenBank/DDBJ databases">
        <title>Massive genome expansion in bonnet fungi (Mycena s.s.) driven by repeated elements and novel gene families across ecological guilds.</title>
        <authorList>
            <consortium name="Lawrence Berkeley National Laboratory"/>
            <person name="Harder C.B."/>
            <person name="Miyauchi S."/>
            <person name="Viragh M."/>
            <person name="Kuo A."/>
            <person name="Thoen E."/>
            <person name="Andreopoulos B."/>
            <person name="Lu D."/>
            <person name="Skrede I."/>
            <person name="Drula E."/>
            <person name="Henrissat B."/>
            <person name="Morin E."/>
            <person name="Kohler A."/>
            <person name="Barry K."/>
            <person name="LaButti K."/>
            <person name="Morin E."/>
            <person name="Salamov A."/>
            <person name="Lipzen A."/>
            <person name="Mereny Z."/>
            <person name="Hegedus B."/>
            <person name="Baldrian P."/>
            <person name="Stursova M."/>
            <person name="Weitz H."/>
            <person name="Taylor A."/>
            <person name="Grigoriev I.V."/>
            <person name="Nagy L.G."/>
            <person name="Martin F."/>
            <person name="Kauserud H."/>
        </authorList>
    </citation>
    <scope>NUCLEOTIDE SEQUENCE</scope>
    <source>
        <strain evidence="5">CBHHK200</strain>
    </source>
</reference>
<sequence>MVKTHRKTYVLVAQTSPTFPRVWWDVSGAGVLRKVVRIPAVLHSEGELQEVEAVPTADRNALVQSPPQIRPSDLEDHTEWFQIAEGESDEAKDGVKSETESLTGSVEGSSFDSPSEANLHSPVALGVRSPRSLGWNTQRRRGAIPPQTASTNGRSVPFARKDLFFSPWFRSSPEMEGMGGCPGVCNVGDYSFDSDEEEEHLHGAINRSIAQAERPVHTDQAGGTSHLSRRRQSSRRNEYKECHTWFDLSEDEDQLGPIPETWNIHKSDEHDENNFLEATRRSTVDVSQPGVMGMASSMAVTVQDQETEIPGRYKAKRKKERREPKPTSKGSYMRSSSQLPEGGWFRKSTASVEDTPSSSSSETGPSSASSSGSDSDSSTAEVSNSKSNNGHTTAKKRKAGQRRERAMLKKGMKGIKLKPPFVWDAKPDLDVFDHWTYEVDTWAELTGLDDSLVLKLMRTNTVRDFVREVRKLAERSPDVTERQLALIFWEGVQQYIRLIWLERGMSPEESSLDRLTKWAVRFERSQEALAHEQSEGRNVRGRRAWNEYAGSPGDLEAEVSDAEENVEPNGRWFSEDEMAQLRAENRCFNCTETGHRSRNCPRRQASESSQVSVAAARYRYAQGSNVDSSEDEHLSGDSEPSTHEEAEDECD</sequence>
<keyword evidence="1" id="KW-0507">mRNA processing</keyword>
<gene>
    <name evidence="5" type="ORF">C8F04DRAFT_1340980</name>
</gene>
<evidence type="ECO:0000259" key="4">
    <source>
        <dbReference type="PROSITE" id="PS50158"/>
    </source>
</evidence>
<feature type="region of interest" description="Disordered" evidence="3">
    <location>
        <begin position="211"/>
        <end position="235"/>
    </location>
</feature>
<feature type="domain" description="CCHC-type" evidence="4">
    <location>
        <begin position="586"/>
        <end position="602"/>
    </location>
</feature>
<comment type="caution">
    <text evidence="5">The sequence shown here is derived from an EMBL/GenBank/DDBJ whole genome shotgun (WGS) entry which is preliminary data.</text>
</comment>